<dbReference type="PANTHER" id="PTHR11604">
    <property type="entry name" value="PROFILIN"/>
    <property type="match status" value="1"/>
</dbReference>
<dbReference type="InterPro" id="IPR048278">
    <property type="entry name" value="PFN"/>
</dbReference>
<organism evidence="7">
    <name type="scientific">Favella ehrenbergii</name>
    <dbReference type="NCBI Taxonomy" id="182087"/>
    <lineage>
        <taxon>Eukaryota</taxon>
        <taxon>Sar</taxon>
        <taxon>Alveolata</taxon>
        <taxon>Ciliophora</taxon>
        <taxon>Intramacronucleata</taxon>
        <taxon>Spirotrichea</taxon>
        <taxon>Choreotrichia</taxon>
        <taxon>Tintinnida</taxon>
        <taxon>Xystonellidae</taxon>
        <taxon>Favella</taxon>
    </lineage>
</organism>
<dbReference type="InterPro" id="IPR005455">
    <property type="entry name" value="PFN_euk"/>
</dbReference>
<evidence type="ECO:0000313" key="7">
    <source>
        <dbReference type="EMBL" id="CAE0306004.1"/>
    </source>
</evidence>
<evidence type="ECO:0000256" key="1">
    <source>
        <dbReference type="ARBA" id="ARBA00004245"/>
    </source>
</evidence>
<dbReference type="GO" id="GO:0003785">
    <property type="term" value="F:actin monomer binding"/>
    <property type="evidence" value="ECO:0007669"/>
    <property type="project" value="TreeGrafter"/>
</dbReference>
<dbReference type="InterPro" id="IPR036140">
    <property type="entry name" value="PFN_sf"/>
</dbReference>
<dbReference type="EMBL" id="HBIE01002654">
    <property type="protein sequence ID" value="CAE0306004.1"/>
    <property type="molecule type" value="Transcribed_RNA"/>
</dbReference>
<gene>
    <name evidence="7" type="ORF">FEHR0123_LOCUS909</name>
</gene>
<sequence length="141" mass="14928">MNVCEHGAIIGNDGSPWATTSNFPGLSEYDFELDSIEGKQMIKVNEHKAAMAAAAGNRNPSAAGVRLGGHKYVFGTHDPSCNLVTLTKQGGGGASIMKTKNAIVVGIWNKDALMTNNMNQNTGDCAMRVELVANKLKEAGY</sequence>
<evidence type="ECO:0000256" key="6">
    <source>
        <dbReference type="RuleBase" id="RU003909"/>
    </source>
</evidence>
<dbReference type="AlphaFoldDB" id="A0A7S3HVI3"/>
<dbReference type="Gene3D" id="3.30.450.30">
    <property type="entry name" value="Dynein light chain 2a, cytoplasmic"/>
    <property type="match status" value="1"/>
</dbReference>
<name>A0A7S3HVI3_9SPIT</name>
<evidence type="ECO:0000256" key="3">
    <source>
        <dbReference type="ARBA" id="ARBA00022490"/>
    </source>
</evidence>
<proteinExistence type="inferred from homology"/>
<evidence type="ECO:0000256" key="2">
    <source>
        <dbReference type="ARBA" id="ARBA00010058"/>
    </source>
</evidence>
<dbReference type="PANTHER" id="PTHR11604:SF0">
    <property type="entry name" value="PROFILIN"/>
    <property type="match status" value="1"/>
</dbReference>
<keyword evidence="5" id="KW-0206">Cytoskeleton</keyword>
<dbReference type="SUPFAM" id="SSF55770">
    <property type="entry name" value="Profilin (actin-binding protein)"/>
    <property type="match status" value="1"/>
</dbReference>
<keyword evidence="4 6" id="KW-0009">Actin-binding</keyword>
<accession>A0A7S3HVI3</accession>
<evidence type="ECO:0000256" key="5">
    <source>
        <dbReference type="ARBA" id="ARBA00023212"/>
    </source>
</evidence>
<comment type="subcellular location">
    <subcellularLocation>
        <location evidence="1">Cytoplasm</location>
        <location evidence="1">Cytoskeleton</location>
    </subcellularLocation>
</comment>
<dbReference type="GO" id="GO:0005938">
    <property type="term" value="C:cell cortex"/>
    <property type="evidence" value="ECO:0007669"/>
    <property type="project" value="TreeGrafter"/>
</dbReference>
<dbReference type="SMART" id="SM00392">
    <property type="entry name" value="PROF"/>
    <property type="match status" value="1"/>
</dbReference>
<keyword evidence="3" id="KW-0963">Cytoplasm</keyword>
<evidence type="ECO:0000256" key="4">
    <source>
        <dbReference type="ARBA" id="ARBA00023203"/>
    </source>
</evidence>
<protein>
    <recommendedName>
        <fullName evidence="6">Profilin</fullName>
    </recommendedName>
</protein>
<dbReference type="Pfam" id="PF00235">
    <property type="entry name" value="Profilin"/>
    <property type="match status" value="1"/>
</dbReference>
<comment type="similarity">
    <text evidence="2 6">Belongs to the profilin family.</text>
</comment>
<dbReference type="GO" id="GO:0005856">
    <property type="term" value="C:cytoskeleton"/>
    <property type="evidence" value="ECO:0007669"/>
    <property type="project" value="UniProtKB-SubCell"/>
</dbReference>
<reference evidence="7" key="1">
    <citation type="submission" date="2021-01" db="EMBL/GenBank/DDBJ databases">
        <authorList>
            <person name="Corre E."/>
            <person name="Pelletier E."/>
            <person name="Niang G."/>
            <person name="Scheremetjew M."/>
            <person name="Finn R."/>
            <person name="Kale V."/>
            <person name="Holt S."/>
            <person name="Cochrane G."/>
            <person name="Meng A."/>
            <person name="Brown T."/>
            <person name="Cohen L."/>
        </authorList>
    </citation>
    <scope>NUCLEOTIDE SEQUENCE</scope>
    <source>
        <strain evidence="7">Fehren 1</strain>
    </source>
</reference>